<organism evidence="5 6">
    <name type="scientific">Huiozyma naganishii (strain ATCC MYA-139 / BCRC 22969 / CBS 8797 / KCTC 17520 / NBRC 10181 / NCYC 3082 / Yp74L-3)</name>
    <name type="common">Yeast</name>
    <name type="synonym">Kazachstania naganishii</name>
    <dbReference type="NCBI Taxonomy" id="1071383"/>
    <lineage>
        <taxon>Eukaryota</taxon>
        <taxon>Fungi</taxon>
        <taxon>Dikarya</taxon>
        <taxon>Ascomycota</taxon>
        <taxon>Saccharomycotina</taxon>
        <taxon>Saccharomycetes</taxon>
        <taxon>Saccharomycetales</taxon>
        <taxon>Saccharomycetaceae</taxon>
        <taxon>Huiozyma</taxon>
    </lineage>
</organism>
<dbReference type="HOGENOM" id="CLU_014015_6_0_1"/>
<evidence type="ECO:0008006" key="7">
    <source>
        <dbReference type="Google" id="ProtNLM"/>
    </source>
</evidence>
<dbReference type="PANTHER" id="PTHR12001">
    <property type="entry name" value="GERANYLGERANYL PYROPHOSPHATE SYNTHASE"/>
    <property type="match status" value="1"/>
</dbReference>
<dbReference type="GO" id="GO:0046872">
    <property type="term" value="F:metal ion binding"/>
    <property type="evidence" value="ECO:0007669"/>
    <property type="project" value="UniProtKB-KW"/>
</dbReference>
<proteinExistence type="inferred from homology"/>
<dbReference type="KEGG" id="kng:KNAG_0A02000"/>
<dbReference type="InterPro" id="IPR008949">
    <property type="entry name" value="Isoprenoid_synthase_dom_sf"/>
</dbReference>
<evidence type="ECO:0000313" key="5">
    <source>
        <dbReference type="EMBL" id="CCK67889.1"/>
    </source>
</evidence>
<dbReference type="PROSITE" id="PS00444">
    <property type="entry name" value="POLYPRENYL_SYNTHASE_2"/>
    <property type="match status" value="1"/>
</dbReference>
<dbReference type="eggNOG" id="KOG0777">
    <property type="taxonomic scope" value="Eukaryota"/>
</dbReference>
<reference evidence="6" key="2">
    <citation type="submission" date="2012-08" db="EMBL/GenBank/DDBJ databases">
        <title>Genome sequence of Kazachstania naganishii.</title>
        <authorList>
            <person name="Gordon J.L."/>
            <person name="Armisen D."/>
            <person name="Proux-Wera E."/>
            <person name="OhEigeartaigh S.S."/>
            <person name="Byrne K.P."/>
            <person name="Wolfe K.H."/>
        </authorList>
    </citation>
    <scope>NUCLEOTIDE SEQUENCE [LARGE SCALE GENOMIC DNA]</scope>
    <source>
        <strain evidence="6">ATCC MYA-139 / BCRC 22969 / CBS 8797 / CCRC 22969 / KCTC 17520 / NBRC 10181 / NCYC 3082</strain>
    </source>
</reference>
<accession>J7S1Y4</accession>
<dbReference type="OrthoDB" id="6921389at2759"/>
<dbReference type="SFLD" id="SFLDS00005">
    <property type="entry name" value="Isoprenoid_Synthase_Type_I"/>
    <property type="match status" value="1"/>
</dbReference>
<dbReference type="STRING" id="1071383.J7S1Y4"/>
<dbReference type="Proteomes" id="UP000006310">
    <property type="component" value="Chromosome 1"/>
</dbReference>
<dbReference type="InterPro" id="IPR000092">
    <property type="entry name" value="Polyprenyl_synt"/>
</dbReference>
<dbReference type="SUPFAM" id="SSF48576">
    <property type="entry name" value="Terpenoid synthases"/>
    <property type="match status" value="1"/>
</dbReference>
<reference evidence="5 6" key="1">
    <citation type="journal article" date="2011" name="Proc. Natl. Acad. Sci. U.S.A.">
        <title>Evolutionary erosion of yeast sex chromosomes by mating-type switching accidents.</title>
        <authorList>
            <person name="Gordon J.L."/>
            <person name="Armisen D."/>
            <person name="Proux-Wera E."/>
            <person name="Oheigeartaigh S.S."/>
            <person name="Byrne K.P."/>
            <person name="Wolfe K.H."/>
        </authorList>
    </citation>
    <scope>NUCLEOTIDE SEQUENCE [LARGE SCALE GENOMIC DNA]</scope>
    <source>
        <strain evidence="6">ATCC MYA-139 / BCRC 22969 / CBS 8797 / CCRC 22969 / KCTC 17520 / NBRC 10181 / NCYC 3082</strain>
    </source>
</reference>
<keyword evidence="2" id="KW-0479">Metal-binding</keyword>
<dbReference type="GO" id="GO:0004311">
    <property type="term" value="F:geranylgeranyl diphosphate synthase activity"/>
    <property type="evidence" value="ECO:0007669"/>
    <property type="project" value="EnsemblFungi"/>
</dbReference>
<evidence type="ECO:0000256" key="4">
    <source>
        <dbReference type="RuleBase" id="RU004466"/>
    </source>
</evidence>
<evidence type="ECO:0000256" key="3">
    <source>
        <dbReference type="ARBA" id="ARBA00022842"/>
    </source>
</evidence>
<evidence type="ECO:0000256" key="1">
    <source>
        <dbReference type="ARBA" id="ARBA00022679"/>
    </source>
</evidence>
<dbReference type="GO" id="GO:0033386">
    <property type="term" value="P:geranylgeranyl diphosphate biosynthetic process"/>
    <property type="evidence" value="ECO:0007669"/>
    <property type="project" value="EnsemblFungi"/>
</dbReference>
<protein>
    <recommendedName>
        <fullName evidence="7">Geranylgeranyl pyrophosphate synthase</fullName>
    </recommendedName>
</protein>
<dbReference type="PANTHER" id="PTHR12001:SF44">
    <property type="entry name" value="GERANYLGERANYL PYROPHOSPHATE SYNTHASE"/>
    <property type="match status" value="1"/>
</dbReference>
<dbReference type="CDD" id="cd00685">
    <property type="entry name" value="Trans_IPPS_HT"/>
    <property type="match status" value="1"/>
</dbReference>
<evidence type="ECO:0000313" key="6">
    <source>
        <dbReference type="Proteomes" id="UP000006310"/>
    </source>
</evidence>
<dbReference type="OMA" id="FYSKAFF"/>
<dbReference type="AlphaFoldDB" id="J7S1Y4"/>
<gene>
    <name evidence="5" type="primary">KNAG0A02000</name>
    <name evidence="5" type="ordered locus">KNAG_0A02000</name>
</gene>
<dbReference type="PROSITE" id="PS00723">
    <property type="entry name" value="POLYPRENYL_SYNTHASE_1"/>
    <property type="match status" value="1"/>
</dbReference>
<keyword evidence="1 4" id="KW-0808">Transferase</keyword>
<sequence length="334" mass="38636">MDRWKVKEIVNQAPRWDSSSEALLLKPYLHITQQQGKQFRTKLIHTFNQFYQVPAEILDTLTQIIDILHNSSLLIDDIEDSSALRRGITTSHLIYGVPMTINSANYMYFVAMQLINNFIRGDSTEDLRLHKELTGIFNEELCNLHRGQGLDIYWRDNAVIPTEEMYFDMVMNKTGGLFRLTIRLMETLSNFYNPTAASTHRKSLEPLCNLLGILYQVRDDYLNLTDETMTSNKGFADDITEGKLSFPIIHGLNYEKKVLKQRTILDLVMSKTNDVALKRQVIDFLKENGSMDYTRETIKTLADLIKQGDYLPDPSNNPDTRMQLQYILNHLSDI</sequence>
<dbReference type="RefSeq" id="XP_022462135.1">
    <property type="nucleotide sequence ID" value="XM_022611526.1"/>
</dbReference>
<comment type="similarity">
    <text evidence="4">Belongs to the FPP/GGPP synthase family.</text>
</comment>
<name>J7S1Y4_HUIN7</name>
<evidence type="ECO:0000256" key="2">
    <source>
        <dbReference type="ARBA" id="ARBA00022723"/>
    </source>
</evidence>
<keyword evidence="6" id="KW-1185">Reference proteome</keyword>
<dbReference type="EMBL" id="HE978314">
    <property type="protein sequence ID" value="CCK67889.1"/>
    <property type="molecule type" value="Genomic_DNA"/>
</dbReference>
<dbReference type="InterPro" id="IPR033749">
    <property type="entry name" value="Polyprenyl_synt_CS"/>
</dbReference>
<dbReference type="Pfam" id="PF00348">
    <property type="entry name" value="polyprenyl_synt"/>
    <property type="match status" value="1"/>
</dbReference>
<dbReference type="SFLD" id="SFLDG01017">
    <property type="entry name" value="Polyprenyl_Transferase_Like"/>
    <property type="match status" value="1"/>
</dbReference>
<dbReference type="GeneID" id="34523524"/>
<dbReference type="Gene3D" id="1.10.600.10">
    <property type="entry name" value="Farnesyl Diphosphate Synthase"/>
    <property type="match status" value="1"/>
</dbReference>
<keyword evidence="3" id="KW-0460">Magnesium</keyword>